<dbReference type="InterPro" id="IPR000878">
    <property type="entry name" value="4pyrrol_Mease"/>
</dbReference>
<dbReference type="InterPro" id="IPR014777">
    <property type="entry name" value="4pyrrole_Mease_sub1"/>
</dbReference>
<feature type="domain" description="Tetrapyrrole methylase" evidence="8">
    <location>
        <begin position="14"/>
        <end position="227"/>
    </location>
</feature>
<dbReference type="PANTHER" id="PTHR45790">
    <property type="entry name" value="SIROHEME SYNTHASE-RELATED"/>
    <property type="match status" value="1"/>
</dbReference>
<dbReference type="CDD" id="cd11642">
    <property type="entry name" value="SUMT"/>
    <property type="match status" value="1"/>
</dbReference>
<dbReference type="GO" id="GO:0004851">
    <property type="term" value="F:uroporphyrin-III C-methyltransferase activity"/>
    <property type="evidence" value="ECO:0007669"/>
    <property type="project" value="UniProtKB-EC"/>
</dbReference>
<keyword evidence="5" id="KW-0949">S-adenosyl-L-methionine</keyword>
<organism evidence="9 10">
    <name type="scientific">Sunxiuqinia elliptica</name>
    <dbReference type="NCBI Taxonomy" id="655355"/>
    <lineage>
        <taxon>Bacteria</taxon>
        <taxon>Pseudomonadati</taxon>
        <taxon>Bacteroidota</taxon>
        <taxon>Bacteroidia</taxon>
        <taxon>Marinilabiliales</taxon>
        <taxon>Prolixibacteraceae</taxon>
        <taxon>Sunxiuqinia</taxon>
    </lineage>
</organism>
<accession>A0A1I2J5F4</accession>
<evidence type="ECO:0000259" key="8">
    <source>
        <dbReference type="Pfam" id="PF00590"/>
    </source>
</evidence>
<evidence type="ECO:0000256" key="4">
    <source>
        <dbReference type="ARBA" id="ARBA00022679"/>
    </source>
</evidence>
<evidence type="ECO:0000256" key="1">
    <source>
        <dbReference type="ARBA" id="ARBA00005879"/>
    </source>
</evidence>
<dbReference type="EC" id="2.1.1.107" evidence="2"/>
<comment type="similarity">
    <text evidence="1">Belongs to the precorrin methyltransferase family.</text>
</comment>
<dbReference type="Pfam" id="PF00590">
    <property type="entry name" value="TP_methylase"/>
    <property type="match status" value="1"/>
</dbReference>
<proteinExistence type="inferred from homology"/>
<dbReference type="RefSeq" id="WP_093920458.1">
    <property type="nucleotide sequence ID" value="NZ_FONW01000007.1"/>
</dbReference>
<dbReference type="STRING" id="655355.SAMN05216283_107123"/>
<evidence type="ECO:0000256" key="6">
    <source>
        <dbReference type="ARBA" id="ARBA00023244"/>
    </source>
</evidence>
<dbReference type="InterPro" id="IPR006366">
    <property type="entry name" value="CobA/CysG_C"/>
</dbReference>
<keyword evidence="6" id="KW-0627">Porphyrin biosynthesis</keyword>
<protein>
    <recommendedName>
        <fullName evidence="2">uroporphyrinogen-III C-methyltransferase</fullName>
        <ecNumber evidence="2">2.1.1.107</ecNumber>
    </recommendedName>
</protein>
<sequence length="258" mass="28538">MLTNKQDVVKPHLISIVGAGPGDPELLTVRALRRLEQADVILYDALHGTDILDLATPHARKIYAGKHYQDGQHQTERQDRIHEQLKQFAHEGKRVVRLKAGDPFIFGRGAEELAFCFREDLTVEVVPGITAGLAAASCFHIPVTLRNANSMAMFYTGHKRNGGFENMDEVAAVLRANAPVMVYMGLKNLILLGKELMQRKVPTDTPLQIVSRVGHPDQQLFTTQLDAVEAFLSKTDPPMPAVIILGTKAQQIKAETFV</sequence>
<keyword evidence="10" id="KW-1185">Reference proteome</keyword>
<dbReference type="EMBL" id="FONW01000007">
    <property type="protein sequence ID" value="SFF48186.1"/>
    <property type="molecule type" value="Genomic_DNA"/>
</dbReference>
<dbReference type="GO" id="GO:0032259">
    <property type="term" value="P:methylation"/>
    <property type="evidence" value="ECO:0007669"/>
    <property type="project" value="UniProtKB-KW"/>
</dbReference>
<dbReference type="NCBIfam" id="TIGR01469">
    <property type="entry name" value="cobA_cysG_Cterm"/>
    <property type="match status" value="1"/>
</dbReference>
<keyword evidence="4 9" id="KW-0808">Transferase</keyword>
<keyword evidence="3 9" id="KW-0489">Methyltransferase</keyword>
<dbReference type="Proteomes" id="UP000198964">
    <property type="component" value="Unassembled WGS sequence"/>
</dbReference>
<gene>
    <name evidence="9" type="ORF">SAMN05216283_107123</name>
</gene>
<dbReference type="PANTHER" id="PTHR45790:SF3">
    <property type="entry name" value="S-ADENOSYL-L-METHIONINE-DEPENDENT UROPORPHYRINOGEN III METHYLTRANSFERASE, CHLOROPLASTIC"/>
    <property type="match status" value="1"/>
</dbReference>
<dbReference type="InterPro" id="IPR014776">
    <property type="entry name" value="4pyrrole_Mease_sub2"/>
</dbReference>
<dbReference type="AlphaFoldDB" id="A0A1I2J5F4"/>
<dbReference type="FunFam" id="3.40.1010.10:FF:000001">
    <property type="entry name" value="Siroheme synthase"/>
    <property type="match status" value="1"/>
</dbReference>
<evidence type="ECO:0000256" key="7">
    <source>
        <dbReference type="ARBA" id="ARBA00025705"/>
    </source>
</evidence>
<dbReference type="Gene3D" id="3.30.950.10">
    <property type="entry name" value="Methyltransferase, Cobalt-precorrin-4 Transmethylase, Domain 2"/>
    <property type="match status" value="1"/>
</dbReference>
<evidence type="ECO:0000313" key="10">
    <source>
        <dbReference type="Proteomes" id="UP000198964"/>
    </source>
</evidence>
<comment type="pathway">
    <text evidence="7">Porphyrin-containing compound metabolism; siroheme biosynthesis; precorrin-2 from uroporphyrinogen III: step 1/1.</text>
</comment>
<evidence type="ECO:0000256" key="5">
    <source>
        <dbReference type="ARBA" id="ARBA00022691"/>
    </source>
</evidence>
<dbReference type="PROSITE" id="PS00839">
    <property type="entry name" value="SUMT_1"/>
    <property type="match status" value="1"/>
</dbReference>
<dbReference type="GO" id="GO:0019354">
    <property type="term" value="P:siroheme biosynthetic process"/>
    <property type="evidence" value="ECO:0007669"/>
    <property type="project" value="InterPro"/>
</dbReference>
<reference evidence="9 10" key="1">
    <citation type="submission" date="2016-10" db="EMBL/GenBank/DDBJ databases">
        <authorList>
            <person name="de Groot N.N."/>
        </authorList>
    </citation>
    <scope>NUCLEOTIDE SEQUENCE [LARGE SCALE GENOMIC DNA]</scope>
    <source>
        <strain evidence="9 10">CGMCC 1.9156</strain>
    </source>
</reference>
<dbReference type="InterPro" id="IPR035996">
    <property type="entry name" value="4pyrrol_Methylase_sf"/>
</dbReference>
<dbReference type="Gene3D" id="3.40.1010.10">
    <property type="entry name" value="Cobalt-precorrin-4 Transmethylase, Domain 1"/>
    <property type="match status" value="1"/>
</dbReference>
<dbReference type="InterPro" id="IPR003043">
    <property type="entry name" value="Uropor_MeTrfase_CS"/>
</dbReference>
<evidence type="ECO:0000256" key="2">
    <source>
        <dbReference type="ARBA" id="ARBA00012162"/>
    </source>
</evidence>
<dbReference type="SUPFAM" id="SSF53790">
    <property type="entry name" value="Tetrapyrrole methylase"/>
    <property type="match status" value="1"/>
</dbReference>
<name>A0A1I2J5F4_9BACT</name>
<dbReference type="NCBIfam" id="NF004790">
    <property type="entry name" value="PRK06136.1"/>
    <property type="match status" value="1"/>
</dbReference>
<evidence type="ECO:0000256" key="3">
    <source>
        <dbReference type="ARBA" id="ARBA00022603"/>
    </source>
</evidence>
<dbReference type="InterPro" id="IPR050161">
    <property type="entry name" value="Siro_Cobalamin_biosynth"/>
</dbReference>
<evidence type="ECO:0000313" key="9">
    <source>
        <dbReference type="EMBL" id="SFF48186.1"/>
    </source>
</evidence>